<dbReference type="PANTHER" id="PTHR12281">
    <property type="entry name" value="RP42 RELATED"/>
    <property type="match status" value="1"/>
</dbReference>
<dbReference type="Gene3D" id="1.10.238.10">
    <property type="entry name" value="EF-hand"/>
    <property type="match status" value="1"/>
</dbReference>
<dbReference type="Gene3D" id="1.10.238.200">
    <property type="entry name" value="Cullin, PONY binding domain"/>
    <property type="match status" value="1"/>
</dbReference>
<dbReference type="InterPro" id="IPR014764">
    <property type="entry name" value="DCN-prot"/>
</dbReference>
<dbReference type="GO" id="GO:2000436">
    <property type="term" value="P:positive regulation of protein neddylation"/>
    <property type="evidence" value="ECO:0007669"/>
    <property type="project" value="UniProtKB-ARBA"/>
</dbReference>
<evidence type="ECO:0000313" key="3">
    <source>
        <dbReference type="Proteomes" id="UP000005239"/>
    </source>
</evidence>
<dbReference type="SUPFAM" id="SSF46934">
    <property type="entry name" value="UBA-like"/>
    <property type="match status" value="1"/>
</dbReference>
<dbReference type="AlphaFoldDB" id="A0A2A6BWU8"/>
<dbReference type="FunFam" id="1.10.238.200:FF:000003">
    <property type="entry name" value="DCN1-like protein 3"/>
    <property type="match status" value="1"/>
</dbReference>
<dbReference type="Proteomes" id="UP000005239">
    <property type="component" value="Unassembled WGS sequence"/>
</dbReference>
<dbReference type="InterPro" id="IPR009060">
    <property type="entry name" value="UBA-like_sf"/>
</dbReference>
<keyword evidence="3" id="KW-1185">Reference proteome</keyword>
<dbReference type="GO" id="GO:0045116">
    <property type="term" value="P:protein neddylation"/>
    <property type="evidence" value="ECO:0000318"/>
    <property type="project" value="GO_Central"/>
</dbReference>
<dbReference type="InterPro" id="IPR005176">
    <property type="entry name" value="PONY_dom"/>
</dbReference>
<name>A0A2A6BWU8_PRIPA</name>
<organism evidence="2 3">
    <name type="scientific">Pristionchus pacificus</name>
    <name type="common">Parasitic nematode worm</name>
    <dbReference type="NCBI Taxonomy" id="54126"/>
    <lineage>
        <taxon>Eukaryota</taxon>
        <taxon>Metazoa</taxon>
        <taxon>Ecdysozoa</taxon>
        <taxon>Nematoda</taxon>
        <taxon>Chromadorea</taxon>
        <taxon>Rhabditida</taxon>
        <taxon>Rhabditina</taxon>
        <taxon>Diplogasteromorpha</taxon>
        <taxon>Diplogasteroidea</taxon>
        <taxon>Neodiplogasteridae</taxon>
        <taxon>Pristionchus</taxon>
    </lineage>
</organism>
<comment type="function">
    <text evidence="1">Neddylation of cullins play an essential role in the regulation of SCF-type complexes activity.</text>
</comment>
<accession>A0A2A6BWU8</accession>
<evidence type="ECO:0000256" key="1">
    <source>
        <dbReference type="RuleBase" id="RU410713"/>
    </source>
</evidence>
<dbReference type="OrthoDB" id="286637at2759"/>
<proteinExistence type="predicted"/>
<evidence type="ECO:0000313" key="2">
    <source>
        <dbReference type="EnsemblMetazoa" id="PPA42601.1"/>
    </source>
</evidence>
<sequence length="269" mass="30903">MPGPSSSAERSAVKSFCDMMHTTEEVAISCLSPVGYDVEEAIDNYYQSRNTTLGGTHWHDKLFEHEHLFGDQHQQRCDETSVRNLFERYANDPLDSQPDRIGPHGVARLLRDLSLDAEDRRVLVLASKMEAQVMCEFSLPEWLKGMQTLNTIFRFTKNAIISVQPVYQFAFGYGKKAGHRNLDLDIALVYWRILFQDQFPLLSLWEEFMTAQGKPVTRDTWNLLGEFAATFSEDLSDYDEDGAWPVVLDKFVTWARPRVSEMGSNYKNI</sequence>
<dbReference type="Pfam" id="PF03556">
    <property type="entry name" value="Cullin_binding"/>
    <property type="match status" value="1"/>
</dbReference>
<dbReference type="GO" id="GO:0097602">
    <property type="term" value="F:cullin family protein binding"/>
    <property type="evidence" value="ECO:0000318"/>
    <property type="project" value="GO_Central"/>
</dbReference>
<dbReference type="GO" id="GO:0032182">
    <property type="term" value="F:ubiquitin-like protein binding"/>
    <property type="evidence" value="ECO:0000318"/>
    <property type="project" value="GO_Central"/>
</dbReference>
<dbReference type="Gene3D" id="1.10.8.10">
    <property type="entry name" value="DNA helicase RuvA subunit, C-terminal domain"/>
    <property type="match status" value="1"/>
</dbReference>
<dbReference type="GO" id="GO:0000151">
    <property type="term" value="C:ubiquitin ligase complex"/>
    <property type="evidence" value="ECO:0000318"/>
    <property type="project" value="GO_Central"/>
</dbReference>
<gene>
    <name evidence="2" type="primary">WBGene00280970</name>
</gene>
<reference evidence="2" key="2">
    <citation type="submission" date="2022-06" db="UniProtKB">
        <authorList>
            <consortium name="EnsemblMetazoa"/>
        </authorList>
    </citation>
    <scope>IDENTIFICATION</scope>
    <source>
        <strain evidence="2">PS312</strain>
    </source>
</reference>
<dbReference type="InterPro" id="IPR042460">
    <property type="entry name" value="DCN1-like_PONY"/>
</dbReference>
<dbReference type="GO" id="GO:0005886">
    <property type="term" value="C:plasma membrane"/>
    <property type="evidence" value="ECO:0007669"/>
    <property type="project" value="UniProtKB-ARBA"/>
</dbReference>
<accession>A0A8R1Z2V0</accession>
<reference evidence="3" key="1">
    <citation type="journal article" date="2008" name="Nat. Genet.">
        <title>The Pristionchus pacificus genome provides a unique perspective on nematode lifestyle and parasitism.</title>
        <authorList>
            <person name="Dieterich C."/>
            <person name="Clifton S.W."/>
            <person name="Schuster L.N."/>
            <person name="Chinwalla A."/>
            <person name="Delehaunty K."/>
            <person name="Dinkelacker I."/>
            <person name="Fulton L."/>
            <person name="Fulton R."/>
            <person name="Godfrey J."/>
            <person name="Minx P."/>
            <person name="Mitreva M."/>
            <person name="Roeseler W."/>
            <person name="Tian H."/>
            <person name="Witte H."/>
            <person name="Yang S.P."/>
            <person name="Wilson R.K."/>
            <person name="Sommer R.J."/>
        </authorList>
    </citation>
    <scope>NUCLEOTIDE SEQUENCE [LARGE SCALE GENOMIC DNA]</scope>
    <source>
        <strain evidence="3">PS312</strain>
    </source>
</reference>
<dbReference type="Pfam" id="PF14555">
    <property type="entry name" value="UBA_4"/>
    <property type="match status" value="1"/>
</dbReference>
<dbReference type="EnsemblMetazoa" id="PPA42601.1">
    <property type="protein sequence ID" value="PPA42601.1"/>
    <property type="gene ID" value="WBGene00280970"/>
</dbReference>
<protein>
    <recommendedName>
        <fullName evidence="1">Defective in cullin neddylation protein</fullName>
    </recommendedName>
</protein>
<dbReference type="GO" id="GO:0031624">
    <property type="term" value="F:ubiquitin conjugating enzyme binding"/>
    <property type="evidence" value="ECO:0000318"/>
    <property type="project" value="GO_Central"/>
</dbReference>
<dbReference type="FunFam" id="1.10.8.10:FF:000124">
    <property type="entry name" value="Defective in cullin neddylation protein 1"/>
    <property type="match status" value="1"/>
</dbReference>
<dbReference type="PANTHER" id="PTHR12281:SF32">
    <property type="entry name" value="DCN1-LIKE PROTEIN"/>
    <property type="match status" value="1"/>
</dbReference>
<dbReference type="PROSITE" id="PS51229">
    <property type="entry name" value="DCUN1"/>
    <property type="match status" value="1"/>
</dbReference>